<evidence type="ECO:0000313" key="1">
    <source>
        <dbReference type="EMBL" id="OIT08721.1"/>
    </source>
</evidence>
<keyword evidence="2" id="KW-1185">Reference proteome</keyword>
<reference evidence="1" key="1">
    <citation type="submission" date="2016-11" db="EMBL/GenBank/DDBJ databases">
        <title>The genome of Nicotiana attenuata.</title>
        <authorList>
            <person name="Xu S."/>
            <person name="Brockmoeller T."/>
            <person name="Gaquerel E."/>
            <person name="Navarro A."/>
            <person name="Kuhl H."/>
            <person name="Gase K."/>
            <person name="Ling Z."/>
            <person name="Zhou W."/>
            <person name="Kreitzer C."/>
            <person name="Stanke M."/>
            <person name="Tang H."/>
            <person name="Lyons E."/>
            <person name="Pandey P."/>
            <person name="Pandey S.P."/>
            <person name="Timmermann B."/>
            <person name="Baldwin I.T."/>
        </authorList>
    </citation>
    <scope>NUCLEOTIDE SEQUENCE [LARGE SCALE GENOMIC DNA]</scope>
    <source>
        <strain evidence="1">UT</strain>
    </source>
</reference>
<accession>A0A1J6JP92</accession>
<dbReference type="EMBL" id="MJEQ01037183">
    <property type="protein sequence ID" value="OIT08721.1"/>
    <property type="molecule type" value="Genomic_DNA"/>
</dbReference>
<gene>
    <name evidence="1" type="ORF">A4A49_06867</name>
</gene>
<sequence>MSCMALSFDFFVFSHGFSSPKFITQFLFSTSLQNTDLYANLLYLLCFTIDLRLRSKFSAFFPFLFLQSAEDFVAKIHSVLLKIC</sequence>
<evidence type="ECO:0000313" key="2">
    <source>
        <dbReference type="Proteomes" id="UP000187609"/>
    </source>
</evidence>
<comment type="caution">
    <text evidence="1">The sequence shown here is derived from an EMBL/GenBank/DDBJ whole genome shotgun (WGS) entry which is preliminary data.</text>
</comment>
<organism evidence="1 2">
    <name type="scientific">Nicotiana attenuata</name>
    <name type="common">Coyote tobacco</name>
    <dbReference type="NCBI Taxonomy" id="49451"/>
    <lineage>
        <taxon>Eukaryota</taxon>
        <taxon>Viridiplantae</taxon>
        <taxon>Streptophyta</taxon>
        <taxon>Embryophyta</taxon>
        <taxon>Tracheophyta</taxon>
        <taxon>Spermatophyta</taxon>
        <taxon>Magnoliopsida</taxon>
        <taxon>eudicotyledons</taxon>
        <taxon>Gunneridae</taxon>
        <taxon>Pentapetalae</taxon>
        <taxon>asterids</taxon>
        <taxon>lamiids</taxon>
        <taxon>Solanales</taxon>
        <taxon>Solanaceae</taxon>
        <taxon>Nicotianoideae</taxon>
        <taxon>Nicotianeae</taxon>
        <taxon>Nicotiana</taxon>
    </lineage>
</organism>
<dbReference type="Proteomes" id="UP000187609">
    <property type="component" value="Unassembled WGS sequence"/>
</dbReference>
<name>A0A1J6JP92_NICAT</name>
<proteinExistence type="predicted"/>
<protein>
    <submittedName>
        <fullName evidence="1">Uncharacterized protein</fullName>
    </submittedName>
</protein>
<dbReference type="AlphaFoldDB" id="A0A1J6JP92"/>
<dbReference type="Gramene" id="OIT08721">
    <property type="protein sequence ID" value="OIT08721"/>
    <property type="gene ID" value="A4A49_06867"/>
</dbReference>